<dbReference type="EMBL" id="VCQU01000001">
    <property type="protein sequence ID" value="NMN93752.1"/>
    <property type="molecule type" value="Genomic_DNA"/>
</dbReference>
<dbReference type="Proteomes" id="UP000535543">
    <property type="component" value="Unassembled WGS sequence"/>
</dbReference>
<dbReference type="SMART" id="SM00342">
    <property type="entry name" value="HTH_ARAC"/>
    <property type="match status" value="1"/>
</dbReference>
<dbReference type="AlphaFoldDB" id="A0A848KAN5"/>
<name>A0A848KAN5_9NOCA</name>
<dbReference type="PROSITE" id="PS01124">
    <property type="entry name" value="HTH_ARAC_FAMILY_2"/>
    <property type="match status" value="1"/>
</dbReference>
<dbReference type="PANTHER" id="PTHR47894">
    <property type="entry name" value="HTH-TYPE TRANSCRIPTIONAL REGULATOR GADX"/>
    <property type="match status" value="1"/>
</dbReference>
<comment type="caution">
    <text evidence="5">The sequence shown here is derived from an EMBL/GenBank/DDBJ whole genome shotgun (WGS) entry which is preliminary data.</text>
</comment>
<dbReference type="Gene3D" id="1.10.10.60">
    <property type="entry name" value="Homeodomain-like"/>
    <property type="match status" value="1"/>
</dbReference>
<feature type="domain" description="HTH araC/xylS-type" evidence="4">
    <location>
        <begin position="239"/>
        <end position="336"/>
    </location>
</feature>
<keyword evidence="2" id="KW-0238">DNA-binding</keyword>
<dbReference type="InterPro" id="IPR032687">
    <property type="entry name" value="AraC-type_N"/>
</dbReference>
<dbReference type="InterPro" id="IPR018060">
    <property type="entry name" value="HTH_AraC"/>
</dbReference>
<dbReference type="Pfam" id="PF12625">
    <property type="entry name" value="Arabinose_bd"/>
    <property type="match status" value="1"/>
</dbReference>
<accession>A0A848KAN5</accession>
<evidence type="ECO:0000313" key="5">
    <source>
        <dbReference type="EMBL" id="NMN93752.1"/>
    </source>
</evidence>
<proteinExistence type="predicted"/>
<sequence length="342" mass="37855">MTVDWDLPRTPTSILVLLRLAADHDVPAQVCLRGTGIRADRLQQPNAEVTGRDEQLVIANLLDALGNRAGLGVEAGNRYHLTTYGIWGFALISSPTLRSAIDVGLRYLDLTFAFTHIHTREQNGEFQFVLDTPGIPVPLQRFAVERDASAIRLLERELFAAPTPVERASFIYPAPDDVGPYIETFGVTPEFGAQENILALPPALLDLPLPQANEHTAALAQAQCRDMLQQRNERAGLAGRVRDLLLANPAAPPSAEQVAHELNMSSRTLRHRLGAEGTSFRDLLDEVRQRLAEEMLVSGRLTVAETAQRLGYVELSSFSQAFRRWNGMGPRAYRNARLPARR</sequence>
<reference evidence="5 6" key="1">
    <citation type="submission" date="2019-05" db="EMBL/GenBank/DDBJ databases">
        <authorList>
            <person name="Lee S.D."/>
        </authorList>
    </citation>
    <scope>NUCLEOTIDE SEQUENCE [LARGE SCALE GENOMIC DNA]</scope>
    <source>
        <strain evidence="5 6">YC2-7</strain>
    </source>
</reference>
<protein>
    <submittedName>
        <fullName evidence="5">AraC family transcriptional regulator</fullName>
    </submittedName>
</protein>
<evidence type="ECO:0000259" key="4">
    <source>
        <dbReference type="PROSITE" id="PS01124"/>
    </source>
</evidence>
<keyword evidence="3" id="KW-0804">Transcription</keyword>
<evidence type="ECO:0000256" key="3">
    <source>
        <dbReference type="ARBA" id="ARBA00023163"/>
    </source>
</evidence>
<dbReference type="SUPFAM" id="SSF46689">
    <property type="entry name" value="Homeodomain-like"/>
    <property type="match status" value="1"/>
</dbReference>
<gene>
    <name evidence="5" type="ORF">FGL95_01700</name>
</gene>
<evidence type="ECO:0000256" key="2">
    <source>
        <dbReference type="ARBA" id="ARBA00023125"/>
    </source>
</evidence>
<organism evidence="5 6">
    <name type="scientific">Antrihabitans stalactiti</name>
    <dbReference type="NCBI Taxonomy" id="2584121"/>
    <lineage>
        <taxon>Bacteria</taxon>
        <taxon>Bacillati</taxon>
        <taxon>Actinomycetota</taxon>
        <taxon>Actinomycetes</taxon>
        <taxon>Mycobacteriales</taxon>
        <taxon>Nocardiaceae</taxon>
        <taxon>Antrihabitans</taxon>
    </lineage>
</organism>
<dbReference type="GO" id="GO:0000976">
    <property type="term" value="F:transcription cis-regulatory region binding"/>
    <property type="evidence" value="ECO:0007669"/>
    <property type="project" value="TreeGrafter"/>
</dbReference>
<dbReference type="GO" id="GO:0005829">
    <property type="term" value="C:cytosol"/>
    <property type="evidence" value="ECO:0007669"/>
    <property type="project" value="TreeGrafter"/>
</dbReference>
<dbReference type="Pfam" id="PF12833">
    <property type="entry name" value="HTH_18"/>
    <property type="match status" value="1"/>
</dbReference>
<keyword evidence="6" id="KW-1185">Reference proteome</keyword>
<evidence type="ECO:0000256" key="1">
    <source>
        <dbReference type="ARBA" id="ARBA00023015"/>
    </source>
</evidence>
<keyword evidence="1" id="KW-0805">Transcription regulation</keyword>
<dbReference type="PANTHER" id="PTHR47894:SF1">
    <property type="entry name" value="HTH-TYPE TRANSCRIPTIONAL REGULATOR VQSM"/>
    <property type="match status" value="1"/>
</dbReference>
<reference evidence="5 6" key="2">
    <citation type="submission" date="2020-06" db="EMBL/GenBank/DDBJ databases">
        <title>Antribacter stalactiti gen. nov., sp. nov., a new member of the family Nacardiaceae isolated from a cave.</title>
        <authorList>
            <person name="Kim I.S."/>
        </authorList>
    </citation>
    <scope>NUCLEOTIDE SEQUENCE [LARGE SCALE GENOMIC DNA]</scope>
    <source>
        <strain evidence="5 6">YC2-7</strain>
    </source>
</reference>
<evidence type="ECO:0000313" key="6">
    <source>
        <dbReference type="Proteomes" id="UP000535543"/>
    </source>
</evidence>
<dbReference type="GO" id="GO:0003700">
    <property type="term" value="F:DNA-binding transcription factor activity"/>
    <property type="evidence" value="ECO:0007669"/>
    <property type="project" value="InterPro"/>
</dbReference>
<dbReference type="InterPro" id="IPR009057">
    <property type="entry name" value="Homeodomain-like_sf"/>
</dbReference>